<dbReference type="InterPro" id="IPR002013">
    <property type="entry name" value="SAC_dom"/>
</dbReference>
<dbReference type="AlphaFoldDB" id="A0A3S5FBY9"/>
<comment type="catalytic activity">
    <reaction evidence="3">
        <text>a 1,2-diacyl-sn-glycero-3-phospho-(1D-myo-inositol 4-phosphate) + H2O = a 1,2-diacyl-sn-glycero-3-phospho-(1D-myo-inositol) + phosphate</text>
        <dbReference type="Rhea" id="RHEA:55652"/>
        <dbReference type="ChEBI" id="CHEBI:15377"/>
        <dbReference type="ChEBI" id="CHEBI:43474"/>
        <dbReference type="ChEBI" id="CHEBI:57880"/>
        <dbReference type="ChEBI" id="CHEBI:58178"/>
    </reaction>
    <physiologicalReaction direction="left-to-right" evidence="3">
        <dbReference type="Rhea" id="RHEA:55653"/>
    </physiologicalReaction>
</comment>
<dbReference type="GO" id="GO:0005783">
    <property type="term" value="C:endoplasmic reticulum"/>
    <property type="evidence" value="ECO:0007669"/>
    <property type="project" value="TreeGrafter"/>
</dbReference>
<dbReference type="PROSITE" id="PS50275">
    <property type="entry name" value="SAC"/>
    <property type="match status" value="1"/>
</dbReference>
<evidence type="ECO:0000256" key="2">
    <source>
        <dbReference type="ARBA" id="ARBA00036631"/>
    </source>
</evidence>
<protein>
    <recommendedName>
        <fullName evidence="4">Phosphatidylinositol-3-phosphatase SAC1</fullName>
        <ecNumber evidence="1">3.1.3.64</ecNumber>
    </recommendedName>
    <alternativeName>
        <fullName evidence="6">Phosphatidylinositol-4-phosphate phosphatase</fullName>
    </alternativeName>
    <alternativeName>
        <fullName evidence="5">Suppressor of actin mutations 1-like protein</fullName>
    </alternativeName>
</protein>
<dbReference type="OrthoDB" id="1925875at2759"/>
<evidence type="ECO:0000256" key="6">
    <source>
        <dbReference type="ARBA" id="ARBA00041911"/>
    </source>
</evidence>
<dbReference type="PANTHER" id="PTHR45662">
    <property type="entry name" value="PHOSPHATIDYLINOSITIDE PHOSPHATASE SAC1"/>
    <property type="match status" value="1"/>
</dbReference>
<comment type="catalytic activity">
    <reaction evidence="2">
        <text>a 1,2-diacyl-sn-glycero-3-phospho-(1D-myo-inositol-3-phosphate) + H2O = a 1,2-diacyl-sn-glycero-3-phospho-(1D-myo-inositol) + phosphate</text>
        <dbReference type="Rhea" id="RHEA:12316"/>
        <dbReference type="ChEBI" id="CHEBI:15377"/>
        <dbReference type="ChEBI" id="CHEBI:43474"/>
        <dbReference type="ChEBI" id="CHEBI:57880"/>
        <dbReference type="ChEBI" id="CHEBI:58088"/>
        <dbReference type="EC" id="3.1.3.64"/>
    </reaction>
    <physiologicalReaction direction="left-to-right" evidence="2">
        <dbReference type="Rhea" id="RHEA:12317"/>
    </physiologicalReaction>
</comment>
<accession>A0A3S5FBY9</accession>
<gene>
    <name evidence="8" type="ORF">PXEA_LOCUS2609</name>
</gene>
<dbReference type="EC" id="3.1.3.64" evidence="1"/>
<dbReference type="GO" id="GO:0046856">
    <property type="term" value="P:phosphatidylinositol dephosphorylation"/>
    <property type="evidence" value="ECO:0007669"/>
    <property type="project" value="TreeGrafter"/>
</dbReference>
<dbReference type="Proteomes" id="UP000784294">
    <property type="component" value="Unassembled WGS sequence"/>
</dbReference>
<evidence type="ECO:0000256" key="4">
    <source>
        <dbReference type="ARBA" id="ARBA00040795"/>
    </source>
</evidence>
<sequence>MSRIKGCRIYHRIYSTPSSDVNQPSQPYSVLLKANHRQGALIFESGVVAELTSSEYSSLSQGYSKISDACACLGVLVTRPGLLAGGVDIRINESISYLVLVTDCRSVGKLTNFEVFQIRAVHFLCLRQANFEEEALGEIRKFLSSGAFYFSRNVSNDCPYDLTLNFQRQAEIFSKRFLVDNNDLTDPFRATICDDIHSLADTDLRFLWNRGLMSYFARAGIRPQEWTVSIICGYFKDSIVFCGPKQARLGIVSRLSAQHAGTRFYARGVNDEGDVANFVETEQVFIYYALINSH</sequence>
<feature type="domain" description="SAC" evidence="7">
    <location>
        <begin position="139"/>
        <end position="294"/>
    </location>
</feature>
<evidence type="ECO:0000256" key="1">
    <source>
        <dbReference type="ARBA" id="ARBA00013038"/>
    </source>
</evidence>
<comment type="caution">
    <text evidence="8">The sequence shown here is derived from an EMBL/GenBank/DDBJ whole genome shotgun (WGS) entry which is preliminary data.</text>
</comment>
<dbReference type="GO" id="GO:0004438">
    <property type="term" value="F:phosphatidylinositol-3-phosphate phosphatase activity"/>
    <property type="evidence" value="ECO:0007669"/>
    <property type="project" value="UniProtKB-EC"/>
</dbReference>
<name>A0A3S5FBY9_9PLAT</name>
<dbReference type="Pfam" id="PF02383">
    <property type="entry name" value="Syja_N"/>
    <property type="match status" value="1"/>
</dbReference>
<organism evidence="8 9">
    <name type="scientific">Protopolystoma xenopodis</name>
    <dbReference type="NCBI Taxonomy" id="117903"/>
    <lineage>
        <taxon>Eukaryota</taxon>
        <taxon>Metazoa</taxon>
        <taxon>Spiralia</taxon>
        <taxon>Lophotrochozoa</taxon>
        <taxon>Platyhelminthes</taxon>
        <taxon>Monogenea</taxon>
        <taxon>Polyopisthocotylea</taxon>
        <taxon>Polystomatidea</taxon>
        <taxon>Polystomatidae</taxon>
        <taxon>Protopolystoma</taxon>
    </lineage>
</organism>
<evidence type="ECO:0000313" key="9">
    <source>
        <dbReference type="Proteomes" id="UP000784294"/>
    </source>
</evidence>
<evidence type="ECO:0000313" key="8">
    <source>
        <dbReference type="EMBL" id="VEL09169.1"/>
    </source>
</evidence>
<evidence type="ECO:0000256" key="5">
    <source>
        <dbReference type="ARBA" id="ARBA00041396"/>
    </source>
</evidence>
<dbReference type="PANTHER" id="PTHR45662:SF2">
    <property type="entry name" value="PHOSPHATIDYLINOSITOL-3-PHOSPHATASE SAC1"/>
    <property type="match status" value="1"/>
</dbReference>
<proteinExistence type="predicted"/>
<keyword evidence="9" id="KW-1185">Reference proteome</keyword>
<dbReference type="EMBL" id="CAAALY010005638">
    <property type="protein sequence ID" value="VEL09169.1"/>
    <property type="molecule type" value="Genomic_DNA"/>
</dbReference>
<reference evidence="8" key="1">
    <citation type="submission" date="2018-11" db="EMBL/GenBank/DDBJ databases">
        <authorList>
            <consortium name="Pathogen Informatics"/>
        </authorList>
    </citation>
    <scope>NUCLEOTIDE SEQUENCE</scope>
</reference>
<evidence type="ECO:0000259" key="7">
    <source>
        <dbReference type="PROSITE" id="PS50275"/>
    </source>
</evidence>
<dbReference type="GO" id="GO:0043812">
    <property type="term" value="F:phosphatidylinositol-4-phosphate phosphatase activity"/>
    <property type="evidence" value="ECO:0007669"/>
    <property type="project" value="TreeGrafter"/>
</dbReference>
<evidence type="ECO:0000256" key="3">
    <source>
        <dbReference type="ARBA" id="ARBA00036807"/>
    </source>
</evidence>